<keyword evidence="22" id="KW-0675">Receptor</keyword>
<evidence type="ECO:0000256" key="23">
    <source>
        <dbReference type="SAM" id="Phobius"/>
    </source>
</evidence>
<evidence type="ECO:0000256" key="7">
    <source>
        <dbReference type="ARBA" id="ARBA00022553"/>
    </source>
</evidence>
<dbReference type="Gene3D" id="6.10.340.10">
    <property type="match status" value="1"/>
</dbReference>
<evidence type="ECO:0000256" key="14">
    <source>
        <dbReference type="ARBA" id="ARBA00022741"/>
    </source>
</evidence>
<sequence>MTLTRRLLLLALISVLPAIVIWTYTEVSLRRAREAEISELVVRQAKLAGSELERVFDGIHSLLIAVDETPSLRRFQQPICNSYLQSLQLKVPHLLAIVALDLNGAVRCQDSEIPTSRTFTHRDYFQDALATRQFVVGHHAPNFPEGDVHTHPVLPFALPIIDDDGQVIGVLATALDLDWLDQNLKVRALPPGGSLTIADSNGTILAREPSHAQYVGKKISENFLAHVRRGGTEAVETATRDEIKQIVGYATVEAPPRDMYIALGLPWKPAFNAINQAAKRGFLLIAAALVLALSLSALTSRAFITKPFEAMTGAVRSWRRGNYQARINPQGAPAELRILAEAFNDLMDDVAERQRALQASEEQARLALEAGHMGTWWYDHATGIGGLSAQAALLLGLPAHKTAITLAEWQDAMHPENAERVLKKMRDAVRGDGNYEDEYRIITPAGETRWFNARGRVFFDKERRPITFVGIFHDVTGRKRAESQQRFLLGELNHRVKNTLATVQSIASQTVRSSPNLPAFKEAFEGRLLALSKTHDLLTLSSWREADLRDIVEQELEPYRRKGDERVLIEGPSVKLSARYAINFGLVLHELVTNAVKYGSLSSPTGIVELKWTIIMDDLQRPLLSFHWRERGGPPAETPKRKGFGSRLIQRSIEGEMAGRMVVAFEPSGVVYDFLIPLE</sequence>
<dbReference type="Gene3D" id="3.30.450.20">
    <property type="entry name" value="PAS domain"/>
    <property type="match status" value="3"/>
</dbReference>
<evidence type="ECO:0000256" key="15">
    <source>
        <dbReference type="ARBA" id="ARBA00022777"/>
    </source>
</evidence>
<keyword evidence="16" id="KW-0067">ATP-binding</keyword>
<dbReference type="SUPFAM" id="SSF103190">
    <property type="entry name" value="Sensory domain-like"/>
    <property type="match status" value="1"/>
</dbReference>
<dbReference type="InterPro" id="IPR001610">
    <property type="entry name" value="PAC"/>
</dbReference>
<evidence type="ECO:0000256" key="21">
    <source>
        <dbReference type="ARBA" id="ARBA00023136"/>
    </source>
</evidence>
<evidence type="ECO:0000313" key="27">
    <source>
        <dbReference type="Proteomes" id="UP000704176"/>
    </source>
</evidence>
<dbReference type="InterPro" id="IPR013655">
    <property type="entry name" value="PAS_fold_3"/>
</dbReference>
<keyword evidence="6" id="KW-0600">Photoreceptor protein</keyword>
<evidence type="ECO:0000256" key="13">
    <source>
        <dbReference type="ARBA" id="ARBA00022737"/>
    </source>
</evidence>
<dbReference type="SUPFAM" id="SSF158472">
    <property type="entry name" value="HAMP domain-like"/>
    <property type="match status" value="1"/>
</dbReference>
<evidence type="ECO:0000256" key="20">
    <source>
        <dbReference type="ARBA" id="ARBA00023026"/>
    </source>
</evidence>
<keyword evidence="13" id="KW-0677">Repeat</keyword>
<dbReference type="InterPro" id="IPR029151">
    <property type="entry name" value="Sensor-like_sf"/>
</dbReference>
<dbReference type="InterPro" id="IPR000700">
    <property type="entry name" value="PAS-assoc_C"/>
</dbReference>
<dbReference type="Pfam" id="PF08447">
    <property type="entry name" value="PAS_3"/>
    <property type="match status" value="1"/>
</dbReference>
<dbReference type="InterPro" id="IPR033479">
    <property type="entry name" value="dCache_1"/>
</dbReference>
<dbReference type="CDD" id="cd00130">
    <property type="entry name" value="PAS"/>
    <property type="match status" value="1"/>
</dbReference>
<dbReference type="PROSITE" id="PS50113">
    <property type="entry name" value="PAC"/>
    <property type="match status" value="1"/>
</dbReference>
<keyword evidence="14" id="KW-0547">Nucleotide-binding</keyword>
<dbReference type="InterPro" id="IPR011102">
    <property type="entry name" value="Sig_transdc_His_kinase_HWE"/>
</dbReference>
<organism evidence="26 27">
    <name type="scientific">Microvirga puerhi</name>
    <dbReference type="NCBI Taxonomy" id="2876078"/>
    <lineage>
        <taxon>Bacteria</taxon>
        <taxon>Pseudomonadati</taxon>
        <taxon>Pseudomonadota</taxon>
        <taxon>Alphaproteobacteria</taxon>
        <taxon>Hyphomicrobiales</taxon>
        <taxon>Methylobacteriaceae</taxon>
        <taxon>Microvirga</taxon>
    </lineage>
</organism>
<dbReference type="CDD" id="cd12914">
    <property type="entry name" value="PDC1_DGC_like"/>
    <property type="match status" value="1"/>
</dbReference>
<evidence type="ECO:0000256" key="8">
    <source>
        <dbReference type="ARBA" id="ARBA00022606"/>
    </source>
</evidence>
<evidence type="ECO:0000256" key="12">
    <source>
        <dbReference type="ARBA" id="ARBA00022692"/>
    </source>
</evidence>
<keyword evidence="11" id="KW-0808">Transferase</keyword>
<evidence type="ECO:0000256" key="2">
    <source>
        <dbReference type="ARBA" id="ARBA00004651"/>
    </source>
</evidence>
<dbReference type="PANTHER" id="PTHR41523:SF8">
    <property type="entry name" value="ETHYLENE RESPONSE SENSOR PROTEIN"/>
    <property type="match status" value="1"/>
</dbReference>
<dbReference type="Pfam" id="PF02743">
    <property type="entry name" value="dCache_1"/>
    <property type="match status" value="1"/>
</dbReference>
<dbReference type="PANTHER" id="PTHR41523">
    <property type="entry name" value="TWO-COMPONENT SYSTEM SENSOR PROTEIN"/>
    <property type="match status" value="1"/>
</dbReference>
<comment type="caution">
    <text evidence="26">The sequence shown here is derived from an EMBL/GenBank/DDBJ whole genome shotgun (WGS) entry which is preliminary data.</text>
</comment>
<dbReference type="Pfam" id="PF00672">
    <property type="entry name" value="HAMP"/>
    <property type="match status" value="1"/>
</dbReference>
<evidence type="ECO:0000256" key="9">
    <source>
        <dbReference type="ARBA" id="ARBA00022630"/>
    </source>
</evidence>
<dbReference type="RefSeq" id="WP_224314666.1">
    <property type="nucleotide sequence ID" value="NZ_JAIRBM010000013.1"/>
</dbReference>
<dbReference type="InterPro" id="IPR036890">
    <property type="entry name" value="HATPase_C_sf"/>
</dbReference>
<feature type="domain" description="HAMP" evidence="25">
    <location>
        <begin position="302"/>
        <end position="355"/>
    </location>
</feature>
<dbReference type="EMBL" id="JAIRBM010000013">
    <property type="protein sequence ID" value="MBZ6077915.1"/>
    <property type="molecule type" value="Genomic_DNA"/>
</dbReference>
<dbReference type="SMART" id="SM00086">
    <property type="entry name" value="PAC"/>
    <property type="match status" value="1"/>
</dbReference>
<feature type="domain" description="PAC" evidence="24">
    <location>
        <begin position="435"/>
        <end position="487"/>
    </location>
</feature>
<evidence type="ECO:0000259" key="24">
    <source>
        <dbReference type="PROSITE" id="PS50113"/>
    </source>
</evidence>
<evidence type="ECO:0000256" key="6">
    <source>
        <dbReference type="ARBA" id="ARBA00022543"/>
    </source>
</evidence>
<keyword evidence="27" id="KW-1185">Reference proteome</keyword>
<evidence type="ECO:0000256" key="17">
    <source>
        <dbReference type="ARBA" id="ARBA00022989"/>
    </source>
</evidence>
<keyword evidence="20" id="KW-0843">Virulence</keyword>
<dbReference type="SMART" id="SM00304">
    <property type="entry name" value="HAMP"/>
    <property type="match status" value="1"/>
</dbReference>
<evidence type="ECO:0000313" key="26">
    <source>
        <dbReference type="EMBL" id="MBZ6077915.1"/>
    </source>
</evidence>
<keyword evidence="12 23" id="KW-0812">Transmembrane</keyword>
<proteinExistence type="predicted"/>
<dbReference type="EC" id="2.7.13.3" evidence="3"/>
<dbReference type="NCBIfam" id="TIGR00229">
    <property type="entry name" value="sensory_box"/>
    <property type="match status" value="1"/>
</dbReference>
<name>A0ABS7VQX0_9HYPH</name>
<evidence type="ECO:0000256" key="5">
    <source>
        <dbReference type="ARBA" id="ARBA00022475"/>
    </source>
</evidence>
<gene>
    <name evidence="26" type="ORF">K9B37_16675</name>
</gene>
<keyword evidence="15" id="KW-0418">Kinase</keyword>
<keyword evidence="10" id="KW-0288">FMN</keyword>
<dbReference type="SUPFAM" id="SSF55785">
    <property type="entry name" value="PYP-like sensor domain (PAS domain)"/>
    <property type="match status" value="1"/>
</dbReference>
<dbReference type="InterPro" id="IPR000014">
    <property type="entry name" value="PAS"/>
</dbReference>
<keyword evidence="17 23" id="KW-1133">Transmembrane helix</keyword>
<keyword evidence="8" id="KW-0716">Sensory transduction</keyword>
<keyword evidence="21 23" id="KW-0472">Membrane</keyword>
<protein>
    <recommendedName>
        <fullName evidence="4">Blue-light-activated histidine kinase</fullName>
        <ecNumber evidence="3">2.7.13.3</ecNumber>
    </recommendedName>
</protein>
<evidence type="ECO:0000256" key="16">
    <source>
        <dbReference type="ARBA" id="ARBA00022840"/>
    </source>
</evidence>
<feature type="transmembrane region" description="Helical" evidence="23">
    <location>
        <begin position="6"/>
        <end position="24"/>
    </location>
</feature>
<comment type="subcellular location">
    <subcellularLocation>
        <location evidence="2">Cell membrane</location>
        <topology evidence="2">Multi-pass membrane protein</topology>
    </subcellularLocation>
</comment>
<dbReference type="Pfam" id="PF07536">
    <property type="entry name" value="HWE_HK"/>
    <property type="match status" value="1"/>
</dbReference>
<dbReference type="InterPro" id="IPR003660">
    <property type="entry name" value="HAMP_dom"/>
</dbReference>
<evidence type="ECO:0000256" key="19">
    <source>
        <dbReference type="ARBA" id="ARBA00023012"/>
    </source>
</evidence>
<evidence type="ECO:0000256" key="22">
    <source>
        <dbReference type="ARBA" id="ARBA00023170"/>
    </source>
</evidence>
<keyword evidence="5" id="KW-1003">Cell membrane</keyword>
<keyword evidence="18" id="KW-0157">Chromophore</keyword>
<reference evidence="26 27" key="1">
    <citation type="submission" date="2021-09" db="EMBL/GenBank/DDBJ databases">
        <title>The complete genome sequence of a new microorganism.</title>
        <authorList>
            <person name="Zi Z."/>
        </authorList>
    </citation>
    <scope>NUCLEOTIDE SEQUENCE [LARGE SCALE GENOMIC DNA]</scope>
    <source>
        <strain evidence="26 27">WGZ8</strain>
    </source>
</reference>
<dbReference type="CDD" id="cd12915">
    <property type="entry name" value="PDC2_DGC_like"/>
    <property type="match status" value="1"/>
</dbReference>
<evidence type="ECO:0000256" key="1">
    <source>
        <dbReference type="ARBA" id="ARBA00000085"/>
    </source>
</evidence>
<keyword evidence="7" id="KW-0597">Phosphoprotein</keyword>
<dbReference type="CDD" id="cd06225">
    <property type="entry name" value="HAMP"/>
    <property type="match status" value="1"/>
</dbReference>
<evidence type="ECO:0000256" key="4">
    <source>
        <dbReference type="ARBA" id="ARBA00021740"/>
    </source>
</evidence>
<evidence type="ECO:0000259" key="25">
    <source>
        <dbReference type="PROSITE" id="PS50885"/>
    </source>
</evidence>
<dbReference type="Proteomes" id="UP000704176">
    <property type="component" value="Unassembled WGS sequence"/>
</dbReference>
<keyword evidence="9" id="KW-0285">Flavoprotein</keyword>
<dbReference type="Gene3D" id="3.30.565.10">
    <property type="entry name" value="Histidine kinase-like ATPase, C-terminal domain"/>
    <property type="match status" value="1"/>
</dbReference>
<keyword evidence="19" id="KW-0902">Two-component regulatory system</keyword>
<dbReference type="InterPro" id="IPR035965">
    <property type="entry name" value="PAS-like_dom_sf"/>
</dbReference>
<evidence type="ECO:0000256" key="10">
    <source>
        <dbReference type="ARBA" id="ARBA00022643"/>
    </source>
</evidence>
<comment type="catalytic activity">
    <reaction evidence="1">
        <text>ATP + protein L-histidine = ADP + protein N-phospho-L-histidine.</text>
        <dbReference type="EC" id="2.7.13.3"/>
    </reaction>
</comment>
<accession>A0ABS7VQX0</accession>
<evidence type="ECO:0000256" key="18">
    <source>
        <dbReference type="ARBA" id="ARBA00022991"/>
    </source>
</evidence>
<evidence type="ECO:0000256" key="3">
    <source>
        <dbReference type="ARBA" id="ARBA00012438"/>
    </source>
</evidence>
<dbReference type="PROSITE" id="PS50885">
    <property type="entry name" value="HAMP"/>
    <property type="match status" value="1"/>
</dbReference>
<evidence type="ECO:0000256" key="11">
    <source>
        <dbReference type="ARBA" id="ARBA00022679"/>
    </source>
</evidence>
<dbReference type="SMART" id="SM00911">
    <property type="entry name" value="HWE_HK"/>
    <property type="match status" value="1"/>
</dbReference>